<dbReference type="Pfam" id="PF12098">
    <property type="entry name" value="DUF3574"/>
    <property type="match status" value="1"/>
</dbReference>
<name>A0A2X3H5B5_KLEPN</name>
<evidence type="ECO:0000313" key="2">
    <source>
        <dbReference type="Proteomes" id="UP000251721"/>
    </source>
</evidence>
<keyword evidence="1" id="KW-0689">Ribosomal protein</keyword>
<dbReference type="AlphaFoldDB" id="A0A2X3H5B5"/>
<dbReference type="Proteomes" id="UP000251721">
    <property type="component" value="Unassembled WGS sequence"/>
</dbReference>
<dbReference type="GO" id="GO:0005840">
    <property type="term" value="C:ribosome"/>
    <property type="evidence" value="ECO:0007669"/>
    <property type="project" value="UniProtKB-KW"/>
</dbReference>
<accession>A0A2X3H5B5</accession>
<dbReference type="InterPro" id="IPR021957">
    <property type="entry name" value="DUF3574"/>
</dbReference>
<reference evidence="1 2" key="1">
    <citation type="submission" date="2018-06" db="EMBL/GenBank/DDBJ databases">
        <authorList>
            <consortium name="Pathogen Informatics"/>
            <person name="Doyle S."/>
        </authorList>
    </citation>
    <scope>NUCLEOTIDE SEQUENCE [LARGE SCALE GENOMIC DNA]</scope>
    <source>
        <strain evidence="1 2">NCTC13465</strain>
    </source>
</reference>
<organism evidence="1 2">
    <name type="scientific">Klebsiella pneumoniae</name>
    <dbReference type="NCBI Taxonomy" id="573"/>
    <lineage>
        <taxon>Bacteria</taxon>
        <taxon>Pseudomonadati</taxon>
        <taxon>Pseudomonadota</taxon>
        <taxon>Gammaproteobacteria</taxon>
        <taxon>Enterobacterales</taxon>
        <taxon>Enterobacteriaceae</taxon>
        <taxon>Klebsiella/Raoultella group</taxon>
        <taxon>Klebsiella</taxon>
        <taxon>Klebsiella pneumoniae complex</taxon>
    </lineage>
</organism>
<protein>
    <submittedName>
        <fullName evidence="1">30S ribosomal protein S3</fullName>
    </submittedName>
</protein>
<sequence length="123" mass="14098">MEVHRPARRSPASARRISPWCKPRFYFGLSRPAGKDITAEEWQQFVDRDVTPRFRDGLTVFDAHGQWLGQNGQVVREQSKALMVIHGHDAQSEAGIEALRQGYKSRFAQESVMRVDQPVCVQF</sequence>
<evidence type="ECO:0000313" key="1">
    <source>
        <dbReference type="EMBL" id="SQC43869.1"/>
    </source>
</evidence>
<gene>
    <name evidence="1" type="ORF">NCTC13465_02357</name>
</gene>
<dbReference type="EMBL" id="UAWQ01000015">
    <property type="protein sequence ID" value="SQC43869.1"/>
    <property type="molecule type" value="Genomic_DNA"/>
</dbReference>
<proteinExistence type="predicted"/>
<keyword evidence="1" id="KW-0687">Ribonucleoprotein</keyword>